<dbReference type="Proteomes" id="UP000442990">
    <property type="component" value="Unassembled WGS sequence"/>
</dbReference>
<dbReference type="RefSeq" id="WP_151471935.1">
    <property type="nucleotide sequence ID" value="NZ_WBKG01000024.1"/>
</dbReference>
<dbReference type="InterPro" id="IPR023796">
    <property type="entry name" value="Serpin_dom"/>
</dbReference>
<name>A0A7J5DB73_9ACTN</name>
<dbReference type="InterPro" id="IPR042178">
    <property type="entry name" value="Serpin_sf_1"/>
</dbReference>
<dbReference type="SUPFAM" id="SSF56574">
    <property type="entry name" value="Serpins"/>
    <property type="match status" value="2"/>
</dbReference>
<dbReference type="PANTHER" id="PTHR11461">
    <property type="entry name" value="SERINE PROTEASE INHIBITOR, SERPIN"/>
    <property type="match status" value="1"/>
</dbReference>
<evidence type="ECO:0000256" key="1">
    <source>
        <dbReference type="RuleBase" id="RU000411"/>
    </source>
</evidence>
<dbReference type="PANTHER" id="PTHR11461:SF211">
    <property type="entry name" value="GH10112P-RELATED"/>
    <property type="match status" value="1"/>
</dbReference>
<reference evidence="3 4" key="1">
    <citation type="submission" date="2019-09" db="EMBL/GenBank/DDBJ databases">
        <title>Isolation and identification of active actinomycetes.</title>
        <authorList>
            <person name="Yu Z."/>
            <person name="Han C."/>
            <person name="Yu B."/>
        </authorList>
    </citation>
    <scope>NUCLEOTIDE SEQUENCE [LARGE SCALE GENOMIC DNA]</scope>
    <source>
        <strain evidence="3 4">NEAU-H2</strain>
    </source>
</reference>
<organism evidence="3 4">
    <name type="scientific">Streptomyces triticiradicis</name>
    <dbReference type="NCBI Taxonomy" id="2651189"/>
    <lineage>
        <taxon>Bacteria</taxon>
        <taxon>Bacillati</taxon>
        <taxon>Actinomycetota</taxon>
        <taxon>Actinomycetes</taxon>
        <taxon>Kitasatosporales</taxon>
        <taxon>Streptomycetaceae</taxon>
        <taxon>Streptomyces</taxon>
    </lineage>
</organism>
<comment type="caution">
    <text evidence="3">The sequence shown here is derived from an EMBL/GenBank/DDBJ whole genome shotgun (WGS) entry which is preliminary data.</text>
</comment>
<dbReference type="Gene3D" id="3.30.497.10">
    <property type="entry name" value="Antithrombin, subunit I, domain 2"/>
    <property type="match status" value="2"/>
</dbReference>
<dbReference type="GO" id="GO:0005615">
    <property type="term" value="C:extracellular space"/>
    <property type="evidence" value="ECO:0007669"/>
    <property type="project" value="InterPro"/>
</dbReference>
<gene>
    <name evidence="3" type="ORF">F8144_26020</name>
</gene>
<evidence type="ECO:0000313" key="3">
    <source>
        <dbReference type="EMBL" id="KAB1985737.1"/>
    </source>
</evidence>
<dbReference type="EMBL" id="WBKG01000024">
    <property type="protein sequence ID" value="KAB1985737.1"/>
    <property type="molecule type" value="Genomic_DNA"/>
</dbReference>
<evidence type="ECO:0000259" key="2">
    <source>
        <dbReference type="SMART" id="SM00093"/>
    </source>
</evidence>
<proteinExistence type="inferred from homology"/>
<keyword evidence="4" id="KW-1185">Reference proteome</keyword>
<accession>A0A7J5DB73</accession>
<feature type="domain" description="Serpin" evidence="2">
    <location>
        <begin position="13"/>
        <end position="388"/>
    </location>
</feature>
<evidence type="ECO:0000313" key="4">
    <source>
        <dbReference type="Proteomes" id="UP000442990"/>
    </source>
</evidence>
<dbReference type="SMART" id="SM00093">
    <property type="entry name" value="SERPIN"/>
    <property type="match status" value="1"/>
</dbReference>
<dbReference type="InterPro" id="IPR000215">
    <property type="entry name" value="Serpin_fam"/>
</dbReference>
<dbReference type="GO" id="GO:0004867">
    <property type="term" value="F:serine-type endopeptidase inhibitor activity"/>
    <property type="evidence" value="ECO:0007669"/>
    <property type="project" value="InterPro"/>
</dbReference>
<dbReference type="AlphaFoldDB" id="A0A7J5DB73"/>
<sequence length="402" mass="42138">MASNGTVKAINGLTTRWAATLPHDDGTVLAAAGVWPLLGLLADGATGPARQELSDALGIPADGAATAARDLLSALGATRGLSAALGLWTRGTLPVEPAWLDRLPADVHGQLTGDPVGDQSHLDAWAAKCTQGQVDTMPVTVSDETLLVLASALTLRTDWIRPFAQDGLRAETGPWRDRDLAGLSRTTRLLNRVGVVETAAGPLTELQIIGTHGIDVHLYLGTPEATAGQVLTAAVGALHDRRTVVSGDHLALGTPGPGLSVARVPSVDGEPALHVSTVPFTVKAHHDLLDHPDLFGLRTAADASRGHFPGISAEPLAVQAAAQAMTATFGAHGFRSAAVTAFGVAAGSAPYHPFRARRINVSFDRPFGFLALHRTSRLVLNAGWVTDPDPFEEDFEEDFWDE</sequence>
<dbReference type="InterPro" id="IPR036186">
    <property type="entry name" value="Serpin_sf"/>
</dbReference>
<dbReference type="Pfam" id="PF00079">
    <property type="entry name" value="Serpin"/>
    <property type="match status" value="1"/>
</dbReference>
<comment type="similarity">
    <text evidence="1">Belongs to the serpin family.</text>
</comment>
<protein>
    <submittedName>
        <fullName evidence="3">Proteinase inhibitor I4 serpin</fullName>
    </submittedName>
</protein>